<evidence type="ECO:0000313" key="3">
    <source>
        <dbReference type="Proteomes" id="UP000075884"/>
    </source>
</evidence>
<protein>
    <submittedName>
        <fullName evidence="2">Uncharacterized protein</fullName>
    </submittedName>
</protein>
<name>A0A182NY50_9DIPT</name>
<proteinExistence type="predicted"/>
<dbReference type="EnsemblMetazoa" id="ADIR014756-RA">
    <property type="protein sequence ID" value="ADIR014756-PA"/>
    <property type="gene ID" value="ADIR014756"/>
</dbReference>
<reference evidence="2" key="2">
    <citation type="submission" date="2020-05" db="UniProtKB">
        <authorList>
            <consortium name="EnsemblMetazoa"/>
        </authorList>
    </citation>
    <scope>IDENTIFICATION</scope>
    <source>
        <strain evidence="2">WRAIR2</strain>
    </source>
</reference>
<dbReference type="AlphaFoldDB" id="A0A182NY50"/>
<feature type="chain" id="PRO_5013266570" evidence="1">
    <location>
        <begin position="16"/>
        <end position="60"/>
    </location>
</feature>
<evidence type="ECO:0000256" key="1">
    <source>
        <dbReference type="SAM" id="SignalP"/>
    </source>
</evidence>
<reference evidence="3" key="1">
    <citation type="submission" date="2013-03" db="EMBL/GenBank/DDBJ databases">
        <title>The Genome Sequence of Anopheles dirus WRAIR2.</title>
        <authorList>
            <consortium name="The Broad Institute Genomics Platform"/>
            <person name="Neafsey D.E."/>
            <person name="Walton C."/>
            <person name="Walker B."/>
            <person name="Young S.K."/>
            <person name="Zeng Q."/>
            <person name="Gargeya S."/>
            <person name="Fitzgerald M."/>
            <person name="Haas B."/>
            <person name="Abouelleil A."/>
            <person name="Allen A.W."/>
            <person name="Alvarado L."/>
            <person name="Arachchi H.M."/>
            <person name="Berlin A.M."/>
            <person name="Chapman S.B."/>
            <person name="Gainer-Dewar J."/>
            <person name="Goldberg J."/>
            <person name="Griggs A."/>
            <person name="Gujja S."/>
            <person name="Hansen M."/>
            <person name="Howarth C."/>
            <person name="Imamovic A."/>
            <person name="Ireland A."/>
            <person name="Larimer J."/>
            <person name="McCowan C."/>
            <person name="Murphy C."/>
            <person name="Pearson M."/>
            <person name="Poon T.W."/>
            <person name="Priest M."/>
            <person name="Roberts A."/>
            <person name="Saif S."/>
            <person name="Shea T."/>
            <person name="Sisk P."/>
            <person name="Sykes S."/>
            <person name="Wortman J."/>
            <person name="Nusbaum C."/>
            <person name="Birren B."/>
        </authorList>
    </citation>
    <scope>NUCLEOTIDE SEQUENCE [LARGE SCALE GENOMIC DNA]</scope>
    <source>
        <strain evidence="3">WRAIR2</strain>
    </source>
</reference>
<sequence length="60" mass="7223">MIFVFLLRLPNLCEQEDENDDDDVREGGGRWPACKCFGLLRPVLERTRQRKRISFIFFYL</sequence>
<dbReference type="VEuPathDB" id="VectorBase:ADIR014756"/>
<dbReference type="Proteomes" id="UP000075884">
    <property type="component" value="Unassembled WGS sequence"/>
</dbReference>
<accession>A0A182NY50</accession>
<keyword evidence="3" id="KW-1185">Reference proteome</keyword>
<keyword evidence="1" id="KW-0732">Signal</keyword>
<organism evidence="2 3">
    <name type="scientific">Anopheles dirus</name>
    <dbReference type="NCBI Taxonomy" id="7168"/>
    <lineage>
        <taxon>Eukaryota</taxon>
        <taxon>Metazoa</taxon>
        <taxon>Ecdysozoa</taxon>
        <taxon>Arthropoda</taxon>
        <taxon>Hexapoda</taxon>
        <taxon>Insecta</taxon>
        <taxon>Pterygota</taxon>
        <taxon>Neoptera</taxon>
        <taxon>Endopterygota</taxon>
        <taxon>Diptera</taxon>
        <taxon>Nematocera</taxon>
        <taxon>Culicoidea</taxon>
        <taxon>Culicidae</taxon>
        <taxon>Anophelinae</taxon>
        <taxon>Anopheles</taxon>
    </lineage>
</organism>
<feature type="signal peptide" evidence="1">
    <location>
        <begin position="1"/>
        <end position="15"/>
    </location>
</feature>
<evidence type="ECO:0000313" key="2">
    <source>
        <dbReference type="EnsemblMetazoa" id="ADIR014756-PA"/>
    </source>
</evidence>